<dbReference type="EMBL" id="JBHUCM010000075">
    <property type="protein sequence ID" value="MFD1547448.1"/>
    <property type="molecule type" value="Genomic_DNA"/>
</dbReference>
<comment type="caution">
    <text evidence="1">The sequence shown here is derived from an EMBL/GenBank/DDBJ whole genome shotgun (WGS) entry which is preliminary data.</text>
</comment>
<gene>
    <name evidence="1" type="ORF">ACFSJ0_61200</name>
</gene>
<organism evidence="1 2">
    <name type="scientific">Nonomuraea guangzhouensis</name>
    <dbReference type="NCBI Taxonomy" id="1291555"/>
    <lineage>
        <taxon>Bacteria</taxon>
        <taxon>Bacillati</taxon>
        <taxon>Actinomycetota</taxon>
        <taxon>Actinomycetes</taxon>
        <taxon>Streptosporangiales</taxon>
        <taxon>Streptosporangiaceae</taxon>
        <taxon>Nonomuraea</taxon>
    </lineage>
</organism>
<evidence type="ECO:0000313" key="2">
    <source>
        <dbReference type="Proteomes" id="UP001597097"/>
    </source>
</evidence>
<accession>A0ABW4GX72</accession>
<sequence>MLRLVTTLLAAMLLFDGSQLPFEPRTFEDHAAQAVGTWRTSGAGEIWRKGFVPIEDLSAIPPKVLKQIEKDEEYGWVVAGPLPAPPADAQVQWDDGSTMRVPVVTPREALLALSPWPHEYTFPDGEAYKLTSAIYTRMRLSTLRGMATVPAWRLYFSNLPGPIDRVAVDQKAVGTVEAAVGDHLAGPVRDFEVLDERTLLVSYDYGSCTSDQPDVRLRVREDPDLVVLGIYVTEHVSGMCAGVGRSGQGVIKLHGPLNDRVVLDAVSRLPVLCNRALNTCLLEKDDIPGRERNITVIVMRTSAALVALALLGAS</sequence>
<evidence type="ECO:0000313" key="1">
    <source>
        <dbReference type="EMBL" id="MFD1547448.1"/>
    </source>
</evidence>
<name>A0ABW4GX72_9ACTN</name>
<dbReference type="RefSeq" id="WP_219527975.1">
    <property type="nucleotide sequence ID" value="NZ_JAHKRM010000003.1"/>
</dbReference>
<keyword evidence="2" id="KW-1185">Reference proteome</keyword>
<reference evidence="2" key="1">
    <citation type="journal article" date="2019" name="Int. J. Syst. Evol. Microbiol.">
        <title>The Global Catalogue of Microorganisms (GCM) 10K type strain sequencing project: providing services to taxonomists for standard genome sequencing and annotation.</title>
        <authorList>
            <consortium name="The Broad Institute Genomics Platform"/>
            <consortium name="The Broad Institute Genome Sequencing Center for Infectious Disease"/>
            <person name="Wu L."/>
            <person name="Ma J."/>
        </authorList>
    </citation>
    <scope>NUCLEOTIDE SEQUENCE [LARGE SCALE GENOMIC DNA]</scope>
    <source>
        <strain evidence="2">CGMCC 1.15399</strain>
    </source>
</reference>
<proteinExistence type="predicted"/>
<protein>
    <submittedName>
        <fullName evidence="1">Uncharacterized protein</fullName>
    </submittedName>
</protein>
<dbReference type="Proteomes" id="UP001597097">
    <property type="component" value="Unassembled WGS sequence"/>
</dbReference>